<evidence type="ECO:0000313" key="3">
    <source>
        <dbReference type="Proteomes" id="UP000887458"/>
    </source>
</evidence>
<feature type="chain" id="PRO_5045796186" evidence="1">
    <location>
        <begin position="22"/>
        <end position="102"/>
    </location>
</feature>
<proteinExistence type="predicted"/>
<organism evidence="2 3">
    <name type="scientific">Dermatophagoides pteronyssinus</name>
    <name type="common">European house dust mite</name>
    <dbReference type="NCBI Taxonomy" id="6956"/>
    <lineage>
        <taxon>Eukaryota</taxon>
        <taxon>Metazoa</taxon>
        <taxon>Ecdysozoa</taxon>
        <taxon>Arthropoda</taxon>
        <taxon>Chelicerata</taxon>
        <taxon>Arachnida</taxon>
        <taxon>Acari</taxon>
        <taxon>Acariformes</taxon>
        <taxon>Sarcoptiformes</taxon>
        <taxon>Astigmata</taxon>
        <taxon>Psoroptidia</taxon>
        <taxon>Analgoidea</taxon>
        <taxon>Pyroglyphidae</taxon>
        <taxon>Dermatophagoidinae</taxon>
        <taxon>Dermatophagoides</taxon>
    </lineage>
</organism>
<feature type="signal peptide" evidence="1">
    <location>
        <begin position="1"/>
        <end position="21"/>
    </location>
</feature>
<keyword evidence="1" id="KW-0732">Signal</keyword>
<gene>
    <name evidence="2" type="ORF">DERP_010469</name>
</gene>
<accession>A0ABQ8J547</accession>
<dbReference type="EMBL" id="NJHN03000075">
    <property type="protein sequence ID" value="KAH9417654.1"/>
    <property type="molecule type" value="Genomic_DNA"/>
</dbReference>
<reference evidence="2 3" key="2">
    <citation type="journal article" date="2022" name="Mol. Biol. Evol.">
        <title>Comparative Genomics Reveals Insights into the Divergent Evolution of Astigmatic Mites and Household Pest Adaptations.</title>
        <authorList>
            <person name="Xiong Q."/>
            <person name="Wan A.T."/>
            <person name="Liu X."/>
            <person name="Fung C.S."/>
            <person name="Xiao X."/>
            <person name="Malainual N."/>
            <person name="Hou J."/>
            <person name="Wang L."/>
            <person name="Wang M."/>
            <person name="Yang K.Y."/>
            <person name="Cui Y."/>
            <person name="Leung E.L."/>
            <person name="Nong W."/>
            <person name="Shin S.K."/>
            <person name="Au S.W."/>
            <person name="Jeong K.Y."/>
            <person name="Chew F.T."/>
            <person name="Hui J.H."/>
            <person name="Leung T.F."/>
            <person name="Tungtrongchitr A."/>
            <person name="Zhong N."/>
            <person name="Liu Z."/>
            <person name="Tsui S.K."/>
        </authorList>
    </citation>
    <scope>NUCLEOTIDE SEQUENCE [LARGE SCALE GENOMIC DNA]</scope>
    <source>
        <strain evidence="2">Derp</strain>
    </source>
</reference>
<name>A0ABQ8J547_DERPT</name>
<evidence type="ECO:0000313" key="2">
    <source>
        <dbReference type="EMBL" id="KAH9417654.1"/>
    </source>
</evidence>
<reference evidence="2 3" key="1">
    <citation type="journal article" date="2018" name="J. Allergy Clin. Immunol.">
        <title>High-quality assembly of Dermatophagoides pteronyssinus genome and transcriptome reveals a wide range of novel allergens.</title>
        <authorList>
            <person name="Liu X.Y."/>
            <person name="Yang K.Y."/>
            <person name="Wang M.Q."/>
            <person name="Kwok J.S."/>
            <person name="Zeng X."/>
            <person name="Yang Z."/>
            <person name="Xiao X.J."/>
            <person name="Lau C.P."/>
            <person name="Li Y."/>
            <person name="Huang Z.M."/>
            <person name="Ba J.G."/>
            <person name="Yim A.K."/>
            <person name="Ouyang C.Y."/>
            <person name="Ngai S.M."/>
            <person name="Chan T.F."/>
            <person name="Leung E.L."/>
            <person name="Liu L."/>
            <person name="Liu Z.G."/>
            <person name="Tsui S.K."/>
        </authorList>
    </citation>
    <scope>NUCLEOTIDE SEQUENCE [LARGE SCALE GENOMIC DNA]</scope>
    <source>
        <strain evidence="2">Derp</strain>
    </source>
</reference>
<evidence type="ECO:0000256" key="1">
    <source>
        <dbReference type="SAM" id="SignalP"/>
    </source>
</evidence>
<protein>
    <submittedName>
        <fullName evidence="2">Uncharacterized protein</fullName>
    </submittedName>
</protein>
<sequence>MKGFVFVTIVLAMSLFTAIYAQTELPPCPDAESIFDIIKKTMKMTFKFGKDAVEYVDCMRKHASAWCVSEIIATEGFSTTTCDEKSLKICGQLFREHFNPTI</sequence>
<dbReference type="Proteomes" id="UP000887458">
    <property type="component" value="Unassembled WGS sequence"/>
</dbReference>
<comment type="caution">
    <text evidence="2">The sequence shown here is derived from an EMBL/GenBank/DDBJ whole genome shotgun (WGS) entry which is preliminary data.</text>
</comment>
<keyword evidence="3" id="KW-1185">Reference proteome</keyword>